<dbReference type="Pfam" id="PF08282">
    <property type="entry name" value="Hydrolase_3"/>
    <property type="match status" value="1"/>
</dbReference>
<dbReference type="Gene3D" id="3.30.1240.10">
    <property type="match status" value="1"/>
</dbReference>
<dbReference type="PANTHER" id="PTHR10000">
    <property type="entry name" value="PHOSPHOSERINE PHOSPHATASE"/>
    <property type="match status" value="1"/>
</dbReference>
<evidence type="ECO:0000313" key="1">
    <source>
        <dbReference type="EMBL" id="RIA46686.1"/>
    </source>
</evidence>
<dbReference type="InterPro" id="IPR036412">
    <property type="entry name" value="HAD-like_sf"/>
</dbReference>
<dbReference type="GO" id="GO:0000287">
    <property type="term" value="F:magnesium ion binding"/>
    <property type="evidence" value="ECO:0007669"/>
    <property type="project" value="TreeGrafter"/>
</dbReference>
<dbReference type="Proteomes" id="UP000266568">
    <property type="component" value="Unassembled WGS sequence"/>
</dbReference>
<reference evidence="1 2" key="1">
    <citation type="submission" date="2018-08" db="EMBL/GenBank/DDBJ databases">
        <title>Genomic Encyclopedia of Type Strains, Phase IV (KMG-IV): sequencing the most valuable type-strain genomes for metagenomic binning, comparative biology and taxonomic classification.</title>
        <authorList>
            <person name="Goeker M."/>
        </authorList>
    </citation>
    <scope>NUCLEOTIDE SEQUENCE [LARGE SCALE GENOMIC DNA]</scope>
    <source>
        <strain evidence="1 2">DSM 25527</strain>
    </source>
</reference>
<keyword evidence="2" id="KW-1185">Reference proteome</keyword>
<dbReference type="AlphaFoldDB" id="A0A397PAT5"/>
<comment type="caution">
    <text evidence="1">The sequence shown here is derived from an EMBL/GenBank/DDBJ whole genome shotgun (WGS) entry which is preliminary data.</text>
</comment>
<dbReference type="Gene3D" id="3.40.50.1000">
    <property type="entry name" value="HAD superfamily/HAD-like"/>
    <property type="match status" value="1"/>
</dbReference>
<protein>
    <recommendedName>
        <fullName evidence="3">Hydroxymethylpyrimidine pyrophosphatase-like HAD family hydrolase</fullName>
    </recommendedName>
</protein>
<dbReference type="SUPFAM" id="SSF56784">
    <property type="entry name" value="HAD-like"/>
    <property type="match status" value="1"/>
</dbReference>
<accession>A0A397PAT5</accession>
<sequence length="366" mass="38860">MAGQFRYIEMSYRCAGFRTGAIIRAPLSYANASARRALSDCMRRGPADKFSSLESVRFGTVRPVGRTVSPRFSQIASFTGLPIRLIACDVEAVLESDGTLAPTTIEAAARIAGAGIDLTFVSARSPFAVGSIARTIGLNVPTAAFNGGMIVDPRGTILSDHPLPAATSRVVLGLFDAAKVTIWVYAQGRWFTNNSSNPRNRREQQASRAQPIVVPHFDTLLGRIDKIVAVSDDVAHIRQLEYVVKETLGARAEVSRPQDCYCDVVHPIANKAAGIMMLAKMIGVPLSQIAVIGSLPADVPMMIRAGYSFALDTAPEEIAAVATRVVGTGKGGTTAALDALVAARGVFITSPAKPQTAPGVRSRQTH</sequence>
<name>A0A397PAT5_9SPHN</name>
<dbReference type="GO" id="GO:0016791">
    <property type="term" value="F:phosphatase activity"/>
    <property type="evidence" value="ECO:0007669"/>
    <property type="project" value="TreeGrafter"/>
</dbReference>
<evidence type="ECO:0000313" key="2">
    <source>
        <dbReference type="Proteomes" id="UP000266568"/>
    </source>
</evidence>
<dbReference type="RefSeq" id="WP_170150935.1">
    <property type="nucleotide sequence ID" value="NZ_QXDC01000002.1"/>
</dbReference>
<organism evidence="1 2">
    <name type="scientific">Hephaestia caeni</name>
    <dbReference type="NCBI Taxonomy" id="645617"/>
    <lineage>
        <taxon>Bacteria</taxon>
        <taxon>Pseudomonadati</taxon>
        <taxon>Pseudomonadota</taxon>
        <taxon>Alphaproteobacteria</taxon>
        <taxon>Sphingomonadales</taxon>
        <taxon>Sphingomonadaceae</taxon>
        <taxon>Hephaestia</taxon>
    </lineage>
</organism>
<evidence type="ECO:0008006" key="3">
    <source>
        <dbReference type="Google" id="ProtNLM"/>
    </source>
</evidence>
<dbReference type="GO" id="GO:0005829">
    <property type="term" value="C:cytosol"/>
    <property type="evidence" value="ECO:0007669"/>
    <property type="project" value="TreeGrafter"/>
</dbReference>
<dbReference type="PANTHER" id="PTHR10000:SF8">
    <property type="entry name" value="HAD SUPERFAMILY HYDROLASE-LIKE, TYPE 3"/>
    <property type="match status" value="1"/>
</dbReference>
<gene>
    <name evidence="1" type="ORF">DFR49_1234</name>
</gene>
<dbReference type="InterPro" id="IPR023214">
    <property type="entry name" value="HAD_sf"/>
</dbReference>
<proteinExistence type="predicted"/>
<dbReference type="EMBL" id="QXDC01000002">
    <property type="protein sequence ID" value="RIA46686.1"/>
    <property type="molecule type" value="Genomic_DNA"/>
</dbReference>